<dbReference type="EMBL" id="UOFC01000084">
    <property type="protein sequence ID" value="VAW45964.1"/>
    <property type="molecule type" value="Genomic_DNA"/>
</dbReference>
<protein>
    <submittedName>
        <fullName evidence="1">Uncharacterized protein</fullName>
    </submittedName>
</protein>
<proteinExistence type="predicted"/>
<dbReference type="AlphaFoldDB" id="A0A3B0WQI9"/>
<accession>A0A3B0WQI9</accession>
<sequence length="292" mass="32858">MKNRLKIPTLAALFWAVSFFTPYSVAGDVTEEGLKKSLAMNESLLTKSSLVQKVKKVNLPQASEVLEKALSSHKLALAKLSSGDFSGSEKARDESLKLLMLASRLAHQASGFEEKKAKEHYEQKLKSVQGLLSAHKRITDLNSGSNTEQELQKIISPLLELAEKNEREQKFKEAFASLNKAYFLIANSIKSQRTGQTLVRSLDFATAKEAYEYEMGRYENYQMLVNMMIDERRAFKRNARTKPFFDEASRYQTQAENLVKKGKYDEASPLIEKASKALVNLLRDSGVHIPGV</sequence>
<name>A0A3B0WQI9_9ZZZZ</name>
<organism evidence="1">
    <name type="scientific">hydrothermal vent metagenome</name>
    <dbReference type="NCBI Taxonomy" id="652676"/>
    <lineage>
        <taxon>unclassified sequences</taxon>
        <taxon>metagenomes</taxon>
        <taxon>ecological metagenomes</taxon>
    </lineage>
</organism>
<evidence type="ECO:0000313" key="1">
    <source>
        <dbReference type="EMBL" id="VAW45964.1"/>
    </source>
</evidence>
<gene>
    <name evidence="1" type="ORF">MNBD_GAMMA03-1851</name>
</gene>
<reference evidence="1" key="1">
    <citation type="submission" date="2018-06" db="EMBL/GenBank/DDBJ databases">
        <authorList>
            <person name="Zhirakovskaya E."/>
        </authorList>
    </citation>
    <scope>NUCLEOTIDE SEQUENCE</scope>
</reference>